<dbReference type="Pfam" id="PF13280">
    <property type="entry name" value="WYL"/>
    <property type="match status" value="1"/>
</dbReference>
<feature type="domain" description="Helix-turn-helix type 11" evidence="1">
    <location>
        <begin position="6"/>
        <end position="59"/>
    </location>
</feature>
<keyword evidence="4" id="KW-1185">Reference proteome</keyword>
<evidence type="ECO:0000259" key="2">
    <source>
        <dbReference type="Pfam" id="PF13280"/>
    </source>
</evidence>
<dbReference type="InterPro" id="IPR026881">
    <property type="entry name" value="WYL_dom"/>
</dbReference>
<evidence type="ECO:0000259" key="1">
    <source>
        <dbReference type="Pfam" id="PF08279"/>
    </source>
</evidence>
<dbReference type="PANTHER" id="PTHR34580">
    <property type="match status" value="1"/>
</dbReference>
<evidence type="ECO:0000313" key="4">
    <source>
        <dbReference type="Proteomes" id="UP000541185"/>
    </source>
</evidence>
<protein>
    <submittedName>
        <fullName evidence="3">YafY family transcriptional regulator</fullName>
    </submittedName>
</protein>
<organism evidence="3 4">
    <name type="scientific">Ramlibacter agri</name>
    <dbReference type="NCBI Taxonomy" id="2728837"/>
    <lineage>
        <taxon>Bacteria</taxon>
        <taxon>Pseudomonadati</taxon>
        <taxon>Pseudomonadota</taxon>
        <taxon>Betaproteobacteria</taxon>
        <taxon>Burkholderiales</taxon>
        <taxon>Comamonadaceae</taxon>
        <taxon>Ramlibacter</taxon>
    </lineage>
</organism>
<proteinExistence type="predicted"/>
<accession>A0A848H9Z0</accession>
<evidence type="ECO:0000313" key="3">
    <source>
        <dbReference type="EMBL" id="NML46832.1"/>
    </source>
</evidence>
<dbReference type="PROSITE" id="PS52050">
    <property type="entry name" value="WYL"/>
    <property type="match status" value="1"/>
</dbReference>
<dbReference type="InterPro" id="IPR013196">
    <property type="entry name" value="HTH_11"/>
</dbReference>
<dbReference type="InterPro" id="IPR036390">
    <property type="entry name" value="WH_DNA-bd_sf"/>
</dbReference>
<dbReference type="AlphaFoldDB" id="A0A848H9Z0"/>
<gene>
    <name evidence="3" type="ORF">HHL11_24015</name>
</gene>
<name>A0A848H9Z0_9BURK</name>
<dbReference type="SUPFAM" id="SSF46785">
    <property type="entry name" value="Winged helix' DNA-binding domain"/>
    <property type="match status" value="1"/>
</dbReference>
<dbReference type="Proteomes" id="UP000541185">
    <property type="component" value="Unassembled WGS sequence"/>
</dbReference>
<reference evidence="3 4" key="1">
    <citation type="submission" date="2020-04" db="EMBL/GenBank/DDBJ databases">
        <title>Ramlibacter sp. G-1-2-2 isolated from soil.</title>
        <authorList>
            <person name="Dahal R.H."/>
        </authorList>
    </citation>
    <scope>NUCLEOTIDE SEQUENCE [LARGE SCALE GENOMIC DNA]</scope>
    <source>
        <strain evidence="3 4">G-1-2-2</strain>
    </source>
</reference>
<comment type="caution">
    <text evidence="3">The sequence shown here is derived from an EMBL/GenBank/DDBJ whole genome shotgun (WGS) entry which is preliminary data.</text>
</comment>
<dbReference type="Gene3D" id="1.10.10.10">
    <property type="entry name" value="Winged helix-like DNA-binding domain superfamily/Winged helix DNA-binding domain"/>
    <property type="match status" value="1"/>
</dbReference>
<dbReference type="InterPro" id="IPR036388">
    <property type="entry name" value="WH-like_DNA-bd_sf"/>
</dbReference>
<dbReference type="Pfam" id="PF08279">
    <property type="entry name" value="HTH_11"/>
    <property type="match status" value="1"/>
</dbReference>
<dbReference type="RefSeq" id="WP_169421075.1">
    <property type="nucleotide sequence ID" value="NZ_JABBFX010000002.1"/>
</dbReference>
<sequence>MSRAERLLQLMQVLRRQRAPASGAALSQELGVSLRTLYRDIASLQAQGAAIEGEAGVGYVLRPGFTLPPLMLSEEEIEALVLGSRWVARHTDPELAAAARNALAKIHAVLPPALRLELETSALLVPGTAQGDPEPELADVRRAIRREHKLRLAYRDAKGEESQRVIWPFALGFFQQKRVVAAWCEHRADYRHFRVDRIAGLEVLDDRYPRRRQQLLKEWQASEGIQVTLD</sequence>
<feature type="domain" description="WYL" evidence="2">
    <location>
        <begin position="137"/>
        <end position="203"/>
    </location>
</feature>
<dbReference type="PANTHER" id="PTHR34580:SF3">
    <property type="entry name" value="PROTEIN PAFB"/>
    <property type="match status" value="1"/>
</dbReference>
<dbReference type="InterPro" id="IPR051534">
    <property type="entry name" value="CBASS_pafABC_assoc_protein"/>
</dbReference>
<dbReference type="EMBL" id="JABBFX010000002">
    <property type="protein sequence ID" value="NML46832.1"/>
    <property type="molecule type" value="Genomic_DNA"/>
</dbReference>